<name>A0ABU1S819_9MICO</name>
<dbReference type="InterPro" id="IPR003673">
    <property type="entry name" value="CoA-Trfase_fam_III"/>
</dbReference>
<protein>
    <submittedName>
        <fullName evidence="2">Crotonobetainyl-CoA:carnitine CoA-transferase CaiB-like acyl-CoA transferase</fullName>
    </submittedName>
</protein>
<dbReference type="InterPro" id="IPR050509">
    <property type="entry name" value="CoA-transferase_III"/>
</dbReference>
<gene>
    <name evidence="2" type="ORF">J2Y69_000349</name>
</gene>
<accession>A0ABU1S819</accession>
<evidence type="ECO:0000313" key="3">
    <source>
        <dbReference type="Proteomes" id="UP001259347"/>
    </source>
</evidence>
<dbReference type="EMBL" id="JAVDUM010000001">
    <property type="protein sequence ID" value="MDR6865767.1"/>
    <property type="molecule type" value="Genomic_DNA"/>
</dbReference>
<feature type="region of interest" description="Disordered" evidence="1">
    <location>
        <begin position="466"/>
        <end position="501"/>
    </location>
</feature>
<comment type="caution">
    <text evidence="2">The sequence shown here is derived from an EMBL/GenBank/DDBJ whole genome shotgun (WGS) entry which is preliminary data.</text>
</comment>
<dbReference type="PANTHER" id="PTHR48228">
    <property type="entry name" value="SUCCINYL-COA--D-CITRAMALATE COA-TRANSFERASE"/>
    <property type="match status" value="1"/>
</dbReference>
<proteinExistence type="predicted"/>
<dbReference type="PANTHER" id="PTHR48228:SF4">
    <property type="entry name" value="BLR3030 PROTEIN"/>
    <property type="match status" value="1"/>
</dbReference>
<keyword evidence="3" id="KW-1185">Reference proteome</keyword>
<dbReference type="Gene3D" id="3.40.50.10540">
    <property type="entry name" value="Crotonobetainyl-coa:carnitine coa-transferase, domain 1"/>
    <property type="match status" value="2"/>
</dbReference>
<organism evidence="2 3">
    <name type="scientific">Microbacterium resistens</name>
    <dbReference type="NCBI Taxonomy" id="156977"/>
    <lineage>
        <taxon>Bacteria</taxon>
        <taxon>Bacillati</taxon>
        <taxon>Actinomycetota</taxon>
        <taxon>Actinomycetes</taxon>
        <taxon>Micrococcales</taxon>
        <taxon>Microbacteriaceae</taxon>
        <taxon>Microbacterium</taxon>
    </lineage>
</organism>
<dbReference type="Gene3D" id="3.30.1540.10">
    <property type="entry name" value="formyl-coa transferase, domain 3"/>
    <property type="match status" value="1"/>
</dbReference>
<sequence length="501" mass="53519">MNLGTHTSSSPTQEPIEALKVMNDVLELVDPALRDFQGFDPRHAVVLTGCDPVTPSVHHIGDAALGAIGAYGVELAAFSRARSAELPHARIDIHDAVAQLMAPFFTRVGQTPIAEVADDPRLMENTGFYATKDGGWILLVLSYPHLRDRVCQVLDCPPEKSRIVAAVAQWDGLELEEAIAAARGSATVVRSQEQWRQSPPGRALVGRPVVSVERIGDAPPRPLPPISGPTSAPMVDVRVVDNTHVIAGPVAGRLFADAGAEVLHVSRPDRPDSNQMLLETGRGKRNAYCDVRDPEQAERLWEILAEANVYLCNYNNLDAKGLGATEMALRCPGIVIADVHGWGVHGPWKARGGFDQVACSATGFALEEGGDHPALPPTHLLNDYLASYLLSAGTIAALRRQSTEGGSWQVHVDLAAISMWVQDLGLFERADVEDLPHPLQGMNAVATFTNHGPFGEVSSLVPPITGTPESGIGPQPLGSSVLGWSTDVTDMDSSRSGFTSS</sequence>
<evidence type="ECO:0000256" key="1">
    <source>
        <dbReference type="SAM" id="MobiDB-lite"/>
    </source>
</evidence>
<dbReference type="SUPFAM" id="SSF89796">
    <property type="entry name" value="CoA-transferase family III (CaiB/BaiF)"/>
    <property type="match status" value="2"/>
</dbReference>
<dbReference type="Proteomes" id="UP001259347">
    <property type="component" value="Unassembled WGS sequence"/>
</dbReference>
<reference evidence="2 3" key="1">
    <citation type="submission" date="2023-07" db="EMBL/GenBank/DDBJ databases">
        <title>Sorghum-associated microbial communities from plants grown in Nebraska, USA.</title>
        <authorList>
            <person name="Schachtman D."/>
        </authorList>
    </citation>
    <scope>NUCLEOTIDE SEQUENCE [LARGE SCALE GENOMIC DNA]</scope>
    <source>
        <strain evidence="2 3">2980</strain>
    </source>
</reference>
<evidence type="ECO:0000313" key="2">
    <source>
        <dbReference type="EMBL" id="MDR6865767.1"/>
    </source>
</evidence>
<dbReference type="InterPro" id="IPR023606">
    <property type="entry name" value="CoA-Trfase_III_dom_1_sf"/>
</dbReference>
<dbReference type="InterPro" id="IPR044855">
    <property type="entry name" value="CoA-Trfase_III_dom3_sf"/>
</dbReference>
<dbReference type="Pfam" id="PF02515">
    <property type="entry name" value="CoA_transf_3"/>
    <property type="match status" value="2"/>
</dbReference>
<dbReference type="RefSeq" id="WP_310016879.1">
    <property type="nucleotide sequence ID" value="NZ_JAVDUM010000001.1"/>
</dbReference>